<dbReference type="EMBL" id="ML769523">
    <property type="protein sequence ID" value="KAE9395889.1"/>
    <property type="molecule type" value="Genomic_DNA"/>
</dbReference>
<evidence type="ECO:0000313" key="2">
    <source>
        <dbReference type="Proteomes" id="UP000799118"/>
    </source>
</evidence>
<keyword evidence="2" id="KW-1185">Reference proteome</keyword>
<gene>
    <name evidence="1" type="ORF">BT96DRAFT_825526</name>
</gene>
<accession>A0A6A4HC40</accession>
<dbReference type="AlphaFoldDB" id="A0A6A4HC40"/>
<proteinExistence type="predicted"/>
<organism evidence="1 2">
    <name type="scientific">Gymnopus androsaceus JB14</name>
    <dbReference type="NCBI Taxonomy" id="1447944"/>
    <lineage>
        <taxon>Eukaryota</taxon>
        <taxon>Fungi</taxon>
        <taxon>Dikarya</taxon>
        <taxon>Basidiomycota</taxon>
        <taxon>Agaricomycotina</taxon>
        <taxon>Agaricomycetes</taxon>
        <taxon>Agaricomycetidae</taxon>
        <taxon>Agaricales</taxon>
        <taxon>Marasmiineae</taxon>
        <taxon>Omphalotaceae</taxon>
        <taxon>Gymnopus</taxon>
    </lineage>
</organism>
<reference evidence="1" key="1">
    <citation type="journal article" date="2019" name="Environ. Microbiol.">
        <title>Fungal ecological strategies reflected in gene transcription - a case study of two litter decomposers.</title>
        <authorList>
            <person name="Barbi F."/>
            <person name="Kohler A."/>
            <person name="Barry K."/>
            <person name="Baskaran P."/>
            <person name="Daum C."/>
            <person name="Fauchery L."/>
            <person name="Ihrmark K."/>
            <person name="Kuo A."/>
            <person name="LaButti K."/>
            <person name="Lipzen A."/>
            <person name="Morin E."/>
            <person name="Grigoriev I.V."/>
            <person name="Henrissat B."/>
            <person name="Lindahl B."/>
            <person name="Martin F."/>
        </authorList>
    </citation>
    <scope>NUCLEOTIDE SEQUENCE</scope>
    <source>
        <strain evidence="1">JB14</strain>
    </source>
</reference>
<dbReference type="OrthoDB" id="2803783at2759"/>
<sequence>MEQVPGWVDLVEAWFDLESAKGFLEVNQGKGLPGGRDHPKAVGTWVQSGRSDRVPTSDPDGLQTQLLHWWKVLNPPWRQMNSSGEFLQSGDGDWGVLDVCGHNGFLTVLACTNWWYDLGDDDMDNDP</sequence>
<dbReference type="Proteomes" id="UP000799118">
    <property type="component" value="Unassembled WGS sequence"/>
</dbReference>
<protein>
    <submittedName>
        <fullName evidence="1">Uncharacterized protein</fullName>
    </submittedName>
</protein>
<evidence type="ECO:0000313" key="1">
    <source>
        <dbReference type="EMBL" id="KAE9395889.1"/>
    </source>
</evidence>
<name>A0A6A4HC40_9AGAR</name>